<comment type="subcellular location">
    <subcellularLocation>
        <location evidence="1">Nucleus</location>
    </subcellularLocation>
</comment>
<keyword evidence="4" id="KW-0524">Neurogenesis</keyword>
<dbReference type="CDD" id="cd18315">
    <property type="entry name" value="BTB_POZ_BAB-like"/>
    <property type="match status" value="1"/>
</dbReference>
<evidence type="ECO:0000256" key="9">
    <source>
        <dbReference type="SAM" id="MobiDB-lite"/>
    </source>
</evidence>
<comment type="function">
    <text evidence="8">Putative transcription factor required for axon growth and guidance in the central and peripheral nervous systems. Repels CNS axons away from the midline by promoting the expression of the midline repellent sli and its receptor robo.</text>
</comment>
<accession>A0A834Y1U0</accession>
<dbReference type="EMBL" id="JACMRX010000002">
    <property type="protein sequence ID" value="KAF7995347.1"/>
    <property type="molecule type" value="Genomic_DNA"/>
</dbReference>
<feature type="compositionally biased region" description="Low complexity" evidence="9">
    <location>
        <begin position="571"/>
        <end position="597"/>
    </location>
</feature>
<dbReference type="GO" id="GO:0005634">
    <property type="term" value="C:nucleus"/>
    <property type="evidence" value="ECO:0007669"/>
    <property type="project" value="UniProtKB-SubCell"/>
</dbReference>
<dbReference type="InterPro" id="IPR051095">
    <property type="entry name" value="Dros_DevTransReg"/>
</dbReference>
<dbReference type="GO" id="GO:0006357">
    <property type="term" value="P:regulation of transcription by RNA polymerase II"/>
    <property type="evidence" value="ECO:0007669"/>
    <property type="project" value="TreeGrafter"/>
</dbReference>
<evidence type="ECO:0000256" key="5">
    <source>
        <dbReference type="ARBA" id="ARBA00023015"/>
    </source>
</evidence>
<feature type="compositionally biased region" description="Low complexity" evidence="9">
    <location>
        <begin position="423"/>
        <end position="437"/>
    </location>
</feature>
<feature type="compositionally biased region" description="Polar residues" evidence="9">
    <location>
        <begin position="199"/>
        <end position="209"/>
    </location>
</feature>
<dbReference type="AlphaFoldDB" id="A0A834Y1U0"/>
<protein>
    <recommendedName>
        <fullName evidence="10">BTB domain-containing protein</fullName>
    </recommendedName>
</protein>
<evidence type="ECO:0000256" key="8">
    <source>
        <dbReference type="ARBA" id="ARBA00037382"/>
    </source>
</evidence>
<keyword evidence="7" id="KW-0539">Nucleus</keyword>
<dbReference type="Proteomes" id="UP000639338">
    <property type="component" value="Unassembled WGS sequence"/>
</dbReference>
<dbReference type="GO" id="GO:0035167">
    <property type="term" value="P:larval lymph gland hemopoiesis"/>
    <property type="evidence" value="ECO:0007669"/>
    <property type="project" value="UniProtKB-ARBA"/>
</dbReference>
<evidence type="ECO:0000256" key="3">
    <source>
        <dbReference type="ARBA" id="ARBA00022782"/>
    </source>
</evidence>
<evidence type="ECO:0000256" key="6">
    <source>
        <dbReference type="ARBA" id="ARBA00023163"/>
    </source>
</evidence>
<keyword evidence="5" id="KW-0805">Transcription regulation</keyword>
<dbReference type="SMART" id="SM00225">
    <property type="entry name" value="BTB"/>
    <property type="match status" value="1"/>
</dbReference>
<feature type="domain" description="BTB" evidence="10">
    <location>
        <begin position="33"/>
        <end position="98"/>
    </location>
</feature>
<dbReference type="GO" id="GO:0016199">
    <property type="term" value="P:axon midline choice point recognition"/>
    <property type="evidence" value="ECO:0007669"/>
    <property type="project" value="UniProtKB-ARBA"/>
</dbReference>
<dbReference type="Gene3D" id="3.30.710.10">
    <property type="entry name" value="Potassium Channel Kv1.1, Chain A"/>
    <property type="match status" value="1"/>
</dbReference>
<name>A0A834Y1U0_APHGI</name>
<evidence type="ECO:0000256" key="4">
    <source>
        <dbReference type="ARBA" id="ARBA00022902"/>
    </source>
</evidence>
<feature type="region of interest" description="Disordered" evidence="9">
    <location>
        <begin position="559"/>
        <end position="603"/>
    </location>
</feature>
<dbReference type="GO" id="GO:0045467">
    <property type="term" value="P:R7 cell development"/>
    <property type="evidence" value="ECO:0007669"/>
    <property type="project" value="UniProtKB-ARBA"/>
</dbReference>
<keyword evidence="12" id="KW-1185">Reference proteome</keyword>
<dbReference type="GO" id="GO:0007464">
    <property type="term" value="P:R3/R4 cell fate commitment"/>
    <property type="evidence" value="ECO:0007669"/>
    <property type="project" value="UniProtKB-ARBA"/>
</dbReference>
<evidence type="ECO:0000256" key="7">
    <source>
        <dbReference type="ARBA" id="ARBA00023242"/>
    </source>
</evidence>
<evidence type="ECO:0000313" key="12">
    <source>
        <dbReference type="Proteomes" id="UP000639338"/>
    </source>
</evidence>
<evidence type="ECO:0000256" key="2">
    <source>
        <dbReference type="ARBA" id="ARBA00022473"/>
    </source>
</evidence>
<feature type="compositionally biased region" description="Acidic residues" evidence="9">
    <location>
        <begin position="214"/>
        <end position="230"/>
    </location>
</feature>
<organism evidence="11 12">
    <name type="scientific">Aphidius gifuensis</name>
    <name type="common">Parasitoid wasp</name>
    <dbReference type="NCBI Taxonomy" id="684658"/>
    <lineage>
        <taxon>Eukaryota</taxon>
        <taxon>Metazoa</taxon>
        <taxon>Ecdysozoa</taxon>
        <taxon>Arthropoda</taxon>
        <taxon>Hexapoda</taxon>
        <taxon>Insecta</taxon>
        <taxon>Pterygota</taxon>
        <taxon>Neoptera</taxon>
        <taxon>Endopterygota</taxon>
        <taxon>Hymenoptera</taxon>
        <taxon>Apocrita</taxon>
        <taxon>Ichneumonoidea</taxon>
        <taxon>Braconidae</taxon>
        <taxon>Aphidiinae</taxon>
        <taxon>Aphidius</taxon>
    </lineage>
</organism>
<reference evidence="11 12" key="1">
    <citation type="submission" date="2020-08" db="EMBL/GenBank/DDBJ databases">
        <title>Aphidius gifuensis genome sequencing and assembly.</title>
        <authorList>
            <person name="Du Z."/>
        </authorList>
    </citation>
    <scope>NUCLEOTIDE SEQUENCE [LARGE SCALE GENOMIC DNA]</scope>
    <source>
        <strain evidence="11">YNYX2018</strain>
        <tissue evidence="11">Adults</tissue>
    </source>
</reference>
<dbReference type="GO" id="GO:0045476">
    <property type="term" value="P:nurse cell apoptotic process"/>
    <property type="evidence" value="ECO:0007669"/>
    <property type="project" value="UniProtKB-ARBA"/>
</dbReference>
<keyword evidence="6" id="KW-0804">Transcription</keyword>
<dbReference type="InterPro" id="IPR011333">
    <property type="entry name" value="SKP1/BTB/POZ_sf"/>
</dbReference>
<dbReference type="GO" id="GO:0008406">
    <property type="term" value="P:gonad development"/>
    <property type="evidence" value="ECO:0007669"/>
    <property type="project" value="UniProtKB-ARBA"/>
</dbReference>
<feature type="compositionally biased region" description="Low complexity" evidence="9">
    <location>
        <begin position="467"/>
        <end position="482"/>
    </location>
</feature>
<sequence>MVEMEKEYILQWSGHAERITEKLRHYVSNQALVDVTLLCQDEKLRVHKLVLAATSEYFEELLEQDLGQEPIILLKDLNFDILKAMVEFMYCGETTIAHCHLQSLLDAAQLFKIKDLESIVNFMMMDDNKTEEESNTQEEDYDCSSAKSNIDSNTDVADDGTCVNNLFDDTILKTNDDVSSDNERSHDIKILINDTDSTNELITSESTSQSDSNSDNDNDEDEDDDEDNEDDTKLINSHLDCHELSSEVGECLKVYSHKKRTSIDSKTNSMMIDKYPDPISSSSSSSSNELATNCIDLSCDTKCDTTLPSTLEMQVTDNIWNLGKFINDKNKNTNDDLFKMSDFSTHRKINELFSISSCNISNKRPPVLRRSVRLNNNDDTINNNNINNNNSELNNLKKKVFIKKNFNLKTLKSKRKNKESDENNINLRKPVNNNNNNSRSLRSTSKLIKKTNSYNKIVKDDKTKTISSSSTSSSSSSSSSSSLLNKNNETFVPMKLNTIASVDRSLWGDMSDVIEYSENNNNNNNNILNEYSSSKEIPFALGLLPLRAALERMQAALDYQPRKTRSSVAPTTTTTTTKFDTNNTSKRKTNSSSDSDTGSPKKQINTEFIDNCTNIFHKNIINELSSQQIHHHHHHHHHHINAIINHTTPVKR</sequence>
<dbReference type="GO" id="GO:0048813">
    <property type="term" value="P:dendrite morphogenesis"/>
    <property type="evidence" value="ECO:0007669"/>
    <property type="project" value="UniProtKB-ARBA"/>
</dbReference>
<gene>
    <name evidence="11" type="ORF">HCN44_006454</name>
</gene>
<dbReference type="PANTHER" id="PTHR23110">
    <property type="entry name" value="BTB DOMAIN TRANSCRIPTION FACTOR"/>
    <property type="match status" value="1"/>
</dbReference>
<proteinExistence type="predicted"/>
<evidence type="ECO:0000313" key="11">
    <source>
        <dbReference type="EMBL" id="KAF7995347.1"/>
    </source>
</evidence>
<dbReference type="SUPFAM" id="SSF54695">
    <property type="entry name" value="POZ domain"/>
    <property type="match status" value="1"/>
</dbReference>
<feature type="compositionally biased region" description="Polar residues" evidence="9">
    <location>
        <begin position="438"/>
        <end position="455"/>
    </location>
</feature>
<evidence type="ECO:0000259" key="10">
    <source>
        <dbReference type="PROSITE" id="PS50097"/>
    </source>
</evidence>
<keyword evidence="2" id="KW-0217">Developmental protein</keyword>
<feature type="region of interest" description="Disordered" evidence="9">
    <location>
        <begin position="411"/>
        <end position="485"/>
    </location>
</feature>
<dbReference type="OrthoDB" id="6678352at2759"/>
<dbReference type="PANTHER" id="PTHR23110:SF111">
    <property type="entry name" value="LONGITUDINALS LACKING PROTEIN, ISOFORMS F_I_K_T"/>
    <property type="match status" value="1"/>
</dbReference>
<feature type="region of interest" description="Disordered" evidence="9">
    <location>
        <begin position="199"/>
        <end position="232"/>
    </location>
</feature>
<evidence type="ECO:0000256" key="1">
    <source>
        <dbReference type="ARBA" id="ARBA00004123"/>
    </source>
</evidence>
<dbReference type="InterPro" id="IPR000210">
    <property type="entry name" value="BTB/POZ_dom"/>
</dbReference>
<keyword evidence="3" id="KW-0221">Differentiation</keyword>
<dbReference type="GO" id="GO:0007526">
    <property type="term" value="P:larval somatic muscle development"/>
    <property type="evidence" value="ECO:0007669"/>
    <property type="project" value="UniProtKB-ARBA"/>
</dbReference>
<dbReference type="PROSITE" id="PS50097">
    <property type="entry name" value="BTB"/>
    <property type="match status" value="1"/>
</dbReference>
<dbReference type="Pfam" id="PF00651">
    <property type="entry name" value="BTB"/>
    <property type="match status" value="1"/>
</dbReference>
<comment type="caution">
    <text evidence="11">The sequence shown here is derived from an EMBL/GenBank/DDBJ whole genome shotgun (WGS) entry which is preliminary data.</text>
</comment>